<dbReference type="InterPro" id="IPR003018">
    <property type="entry name" value="GAF"/>
</dbReference>
<keyword evidence="1" id="KW-0175">Coiled coil</keyword>
<dbReference type="InterPro" id="IPR029787">
    <property type="entry name" value="Nucleotide_cyclase"/>
</dbReference>
<dbReference type="InterPro" id="IPR001633">
    <property type="entry name" value="EAL_dom"/>
</dbReference>
<dbReference type="SUPFAM" id="SSF55073">
    <property type="entry name" value="Nucleotide cyclase"/>
    <property type="match status" value="1"/>
</dbReference>
<dbReference type="Pfam" id="PF00563">
    <property type="entry name" value="EAL"/>
    <property type="match status" value="1"/>
</dbReference>
<dbReference type="Gene3D" id="3.20.20.450">
    <property type="entry name" value="EAL domain"/>
    <property type="match status" value="1"/>
</dbReference>
<dbReference type="InterPro" id="IPR052155">
    <property type="entry name" value="Biofilm_reg_signaling"/>
</dbReference>
<sequence length="956" mass="107151">MRRARRHDLLAALEAGLPAETRLAAGWRERDEVTVCAGEPVDSALTDAVRAALEPDAASPPSGLFVERWPLPGGRYAAVAARVAGEFDPDLRMSWSEMARSLLAIHLESERLLRRAELLEKSERLQQALYEIADLAGSGIELSAMLRMIHHVIGGLMYAANFYIVLYDDVRDTVRFLYFADERDDWVAQPDREIPASEMPNSLTLALLRHGDPVRGSSDAVRRQLGIVRDPSHGPDSEDWLGVPMRRDDRICGAIVVQSYDRGGMYGEEERALLAFVAQHILTALERHLARGELEDRVRERTHALERLNQELQAEIEERQRAEKLQSALFRIAELSISAPSLDDFYREVHGIVGELLYARNFYIAMISEDGERLEFPYSIDERDGRRQSRPLGFGLTEYVLTRRQTLLVRRADIEQMAAEGELISRGSAAACWLGVPLWRNDQAVGVIAVQSYTHEIEFTRRDQELLTFVAHHIGIGLERKRSQEQLLTAHVELEQRVEARTRELARANRELVAQIGERLRAEQRLTHQARHDSLTGLPNRSHLVDCLTEAIDTTHSHPHSLFAVLYLDLDRFKLVNDSAGHSAGDELLMEASRRIASCIRPGDVVARLGGDEFAVLVHELDSVATVERLAGRILEVLGQPWWVAGREVFPSASVGIALWHPRYRSGSELLRDADAAMYRAKAAGRGRWATFDEAMREEAMRILDLEADLRRAINGEGFVAFYQPIVRLSDRRVVGHEALLRWQQAGGELLSPSSFIGVGENSSLIEEVDWLVYAQVADRIAHTQGGYISVNVSPRHFRDSAFADRLLRLLDKAKADPRRLRIEITEVALLEEAPRVLNMLKHLRGHGVLAQLDDFGTGFSALSYLHRFPIECLKIDQSFIAGLGSETRVESEAVVRAIQALAGSLGIHTVAEGIENVHQQRVVRELGCTLGQGYLYGRPLPELVSVIEEVETLAG</sequence>
<dbReference type="NCBIfam" id="TIGR00254">
    <property type="entry name" value="GGDEF"/>
    <property type="match status" value="1"/>
</dbReference>
<proteinExistence type="predicted"/>
<dbReference type="InterPro" id="IPR000160">
    <property type="entry name" value="GGDEF_dom"/>
</dbReference>
<dbReference type="SUPFAM" id="SSF141868">
    <property type="entry name" value="EAL domain-like"/>
    <property type="match status" value="1"/>
</dbReference>
<evidence type="ECO:0000256" key="1">
    <source>
        <dbReference type="SAM" id="Coils"/>
    </source>
</evidence>
<feature type="coiled-coil region" evidence="1">
    <location>
        <begin position="491"/>
        <end position="525"/>
    </location>
</feature>
<protein>
    <submittedName>
        <fullName evidence="4">Bifunctional diguanylate cyclase/phosphodiesterase</fullName>
    </submittedName>
</protein>
<dbReference type="InterPro" id="IPR035919">
    <property type="entry name" value="EAL_sf"/>
</dbReference>
<comment type="caution">
    <text evidence="4">The sequence shown here is derived from an EMBL/GenBank/DDBJ whole genome shotgun (WGS) entry which is preliminary data.</text>
</comment>
<dbReference type="Gene3D" id="3.30.450.40">
    <property type="match status" value="2"/>
</dbReference>
<name>A0ABQ3BZ03_9GAMM</name>
<dbReference type="EMBL" id="BMXY01000001">
    <property type="protein sequence ID" value="GGZ61386.1"/>
    <property type="molecule type" value="Genomic_DNA"/>
</dbReference>
<keyword evidence="5" id="KW-1185">Reference proteome</keyword>
<accession>A0ABQ3BZ03</accession>
<evidence type="ECO:0000313" key="5">
    <source>
        <dbReference type="Proteomes" id="UP000643403"/>
    </source>
</evidence>
<reference evidence="5" key="1">
    <citation type="journal article" date="2019" name="Int. J. Syst. Evol. Microbiol.">
        <title>The Global Catalogue of Microorganisms (GCM) 10K type strain sequencing project: providing services to taxonomists for standard genome sequencing and annotation.</title>
        <authorList>
            <consortium name="The Broad Institute Genomics Platform"/>
            <consortium name="The Broad Institute Genome Sequencing Center for Infectious Disease"/>
            <person name="Wu L."/>
            <person name="Ma J."/>
        </authorList>
    </citation>
    <scope>NUCLEOTIDE SEQUENCE [LARGE SCALE GENOMIC DNA]</scope>
    <source>
        <strain evidence="5">KCTC 22558</strain>
    </source>
</reference>
<dbReference type="InterPro" id="IPR043128">
    <property type="entry name" value="Rev_trsase/Diguanyl_cyclase"/>
</dbReference>
<evidence type="ECO:0000259" key="3">
    <source>
        <dbReference type="PROSITE" id="PS50887"/>
    </source>
</evidence>
<dbReference type="SMART" id="SM00267">
    <property type="entry name" value="GGDEF"/>
    <property type="match status" value="1"/>
</dbReference>
<dbReference type="SMART" id="SM00065">
    <property type="entry name" value="GAF"/>
    <property type="match status" value="2"/>
</dbReference>
<evidence type="ECO:0000259" key="2">
    <source>
        <dbReference type="PROSITE" id="PS50883"/>
    </source>
</evidence>
<gene>
    <name evidence="4" type="ORF">GCM10008101_14270</name>
</gene>
<dbReference type="Gene3D" id="3.30.70.270">
    <property type="match status" value="1"/>
</dbReference>
<dbReference type="Proteomes" id="UP000643403">
    <property type="component" value="Unassembled WGS sequence"/>
</dbReference>
<dbReference type="CDD" id="cd01948">
    <property type="entry name" value="EAL"/>
    <property type="match status" value="1"/>
</dbReference>
<feature type="domain" description="GGDEF" evidence="3">
    <location>
        <begin position="561"/>
        <end position="694"/>
    </location>
</feature>
<evidence type="ECO:0000313" key="4">
    <source>
        <dbReference type="EMBL" id="GGZ61386.1"/>
    </source>
</evidence>
<dbReference type="PROSITE" id="PS50887">
    <property type="entry name" value="GGDEF"/>
    <property type="match status" value="1"/>
</dbReference>
<dbReference type="PANTHER" id="PTHR44757">
    <property type="entry name" value="DIGUANYLATE CYCLASE DGCP"/>
    <property type="match status" value="1"/>
</dbReference>
<feature type="coiled-coil region" evidence="1">
    <location>
        <begin position="291"/>
        <end position="325"/>
    </location>
</feature>
<dbReference type="InterPro" id="IPR029016">
    <property type="entry name" value="GAF-like_dom_sf"/>
</dbReference>
<dbReference type="SMART" id="SM00052">
    <property type="entry name" value="EAL"/>
    <property type="match status" value="1"/>
</dbReference>
<dbReference type="SUPFAM" id="SSF55781">
    <property type="entry name" value="GAF domain-like"/>
    <property type="match status" value="2"/>
</dbReference>
<dbReference type="Pfam" id="PF00990">
    <property type="entry name" value="GGDEF"/>
    <property type="match status" value="1"/>
</dbReference>
<dbReference type="PROSITE" id="PS50883">
    <property type="entry name" value="EAL"/>
    <property type="match status" value="1"/>
</dbReference>
<feature type="domain" description="EAL" evidence="2">
    <location>
        <begin position="703"/>
        <end position="954"/>
    </location>
</feature>
<dbReference type="PANTHER" id="PTHR44757:SF2">
    <property type="entry name" value="BIOFILM ARCHITECTURE MAINTENANCE PROTEIN MBAA"/>
    <property type="match status" value="1"/>
</dbReference>
<dbReference type="RefSeq" id="WP_189448204.1">
    <property type="nucleotide sequence ID" value="NZ_BMXY01000001.1"/>
</dbReference>
<dbReference type="CDD" id="cd01949">
    <property type="entry name" value="GGDEF"/>
    <property type="match status" value="1"/>
</dbReference>
<dbReference type="Pfam" id="PF13185">
    <property type="entry name" value="GAF_2"/>
    <property type="match status" value="2"/>
</dbReference>
<organism evidence="4 5">
    <name type="scientific">Cognatilysobacter xinjiangensis</name>
    <dbReference type="NCBI Taxonomy" id="546892"/>
    <lineage>
        <taxon>Bacteria</taxon>
        <taxon>Pseudomonadati</taxon>
        <taxon>Pseudomonadota</taxon>
        <taxon>Gammaproteobacteria</taxon>
        <taxon>Lysobacterales</taxon>
        <taxon>Lysobacteraceae</taxon>
        <taxon>Cognatilysobacter</taxon>
    </lineage>
</organism>